<evidence type="ECO:0000313" key="8">
    <source>
        <dbReference type="Proteomes" id="UP000769528"/>
    </source>
</evidence>
<keyword evidence="8" id="KW-1185">Reference proteome</keyword>
<comment type="caution">
    <text evidence="7">The sequence shown here is derived from an EMBL/GenBank/DDBJ whole genome shotgun (WGS) entry which is preliminary data.</text>
</comment>
<dbReference type="OrthoDB" id="5778525at2759"/>
<dbReference type="SUPFAM" id="SSF47459">
    <property type="entry name" value="HLH, helix-loop-helix DNA-binding domain"/>
    <property type="match status" value="1"/>
</dbReference>
<dbReference type="Pfam" id="PF00010">
    <property type="entry name" value="HLH"/>
    <property type="match status" value="1"/>
</dbReference>
<accession>A0A9P8PPV6</accession>
<reference evidence="7" key="1">
    <citation type="journal article" date="2021" name="Open Biol.">
        <title>Shared evolutionary footprints suggest mitochondrial oxidative damage underlies multiple complex I losses in fungi.</title>
        <authorList>
            <person name="Schikora-Tamarit M.A."/>
            <person name="Marcet-Houben M."/>
            <person name="Nosek J."/>
            <person name="Gabaldon T."/>
        </authorList>
    </citation>
    <scope>NUCLEOTIDE SEQUENCE</scope>
    <source>
        <strain evidence="7">CBS6341</strain>
    </source>
</reference>
<dbReference type="InterPro" id="IPR011598">
    <property type="entry name" value="bHLH_dom"/>
</dbReference>
<dbReference type="Proteomes" id="UP000769528">
    <property type="component" value="Unassembled WGS sequence"/>
</dbReference>
<keyword evidence="5" id="KW-0539">Nucleus</keyword>
<comment type="subcellular location">
    <subcellularLocation>
        <location evidence="1">Nucleus</location>
    </subcellularLocation>
</comment>
<dbReference type="GO" id="GO:0000981">
    <property type="term" value="F:DNA-binding transcription factor activity, RNA polymerase II-specific"/>
    <property type="evidence" value="ECO:0007669"/>
    <property type="project" value="TreeGrafter"/>
</dbReference>
<feature type="domain" description="BHLH" evidence="6">
    <location>
        <begin position="51"/>
        <end position="103"/>
    </location>
</feature>
<dbReference type="SMART" id="SM00353">
    <property type="entry name" value="HLH"/>
    <property type="match status" value="1"/>
</dbReference>
<evidence type="ECO:0000256" key="2">
    <source>
        <dbReference type="ARBA" id="ARBA00023015"/>
    </source>
</evidence>
<sequence length="143" mass="16545">MTTYTSNMNIENIRKDDKINDKLHSKSNSVIGKPIKPKITRNRVSMLSEDDKKRHHIKSEHKRRAAIRDAFEKLVSIVPELSQDDVRSEITILSQSAKFLSELQKEHLNLLEQLKIQNVSVDENLIVEIPKFSTNKISRDDDP</sequence>
<reference evidence="7" key="2">
    <citation type="submission" date="2021-01" db="EMBL/GenBank/DDBJ databases">
        <authorList>
            <person name="Schikora-Tamarit M.A."/>
        </authorList>
    </citation>
    <scope>NUCLEOTIDE SEQUENCE</scope>
    <source>
        <strain evidence="7">CBS6341</strain>
    </source>
</reference>
<dbReference type="AlphaFoldDB" id="A0A9P8PPV6"/>
<organism evidence="7 8">
    <name type="scientific">Wickerhamomyces mucosus</name>
    <dbReference type="NCBI Taxonomy" id="1378264"/>
    <lineage>
        <taxon>Eukaryota</taxon>
        <taxon>Fungi</taxon>
        <taxon>Dikarya</taxon>
        <taxon>Ascomycota</taxon>
        <taxon>Saccharomycotina</taxon>
        <taxon>Saccharomycetes</taxon>
        <taxon>Phaffomycetales</taxon>
        <taxon>Wickerhamomycetaceae</taxon>
        <taxon>Wickerhamomyces</taxon>
    </lineage>
</organism>
<dbReference type="Gene3D" id="4.10.280.10">
    <property type="entry name" value="Helix-loop-helix DNA-binding domain"/>
    <property type="match status" value="1"/>
</dbReference>
<protein>
    <recommendedName>
        <fullName evidence="6">BHLH domain-containing protein</fullName>
    </recommendedName>
</protein>
<evidence type="ECO:0000256" key="3">
    <source>
        <dbReference type="ARBA" id="ARBA00023125"/>
    </source>
</evidence>
<gene>
    <name evidence="7" type="ORF">WICMUC_002312</name>
</gene>
<dbReference type="GO" id="GO:0046983">
    <property type="term" value="F:protein dimerization activity"/>
    <property type="evidence" value="ECO:0007669"/>
    <property type="project" value="InterPro"/>
</dbReference>
<dbReference type="InterPro" id="IPR036638">
    <property type="entry name" value="HLH_DNA-bd_sf"/>
</dbReference>
<dbReference type="PANTHER" id="PTHR15741">
    <property type="entry name" value="BASIC HELIX-LOOP-HELIX ZIP TRANSCRIPTION FACTOR"/>
    <property type="match status" value="1"/>
</dbReference>
<name>A0A9P8PPV6_9ASCO</name>
<evidence type="ECO:0000313" key="7">
    <source>
        <dbReference type="EMBL" id="KAH3676016.1"/>
    </source>
</evidence>
<keyword evidence="3" id="KW-0238">DNA-binding</keyword>
<dbReference type="InterPro" id="IPR052207">
    <property type="entry name" value="Max-like/E-box_TFs"/>
</dbReference>
<dbReference type="EMBL" id="JAEUBF010000681">
    <property type="protein sequence ID" value="KAH3676016.1"/>
    <property type="molecule type" value="Genomic_DNA"/>
</dbReference>
<evidence type="ECO:0000256" key="1">
    <source>
        <dbReference type="ARBA" id="ARBA00004123"/>
    </source>
</evidence>
<keyword evidence="4" id="KW-0804">Transcription</keyword>
<dbReference type="PROSITE" id="PS50888">
    <property type="entry name" value="BHLH"/>
    <property type="match status" value="1"/>
</dbReference>
<evidence type="ECO:0000256" key="5">
    <source>
        <dbReference type="ARBA" id="ARBA00023242"/>
    </source>
</evidence>
<evidence type="ECO:0000259" key="6">
    <source>
        <dbReference type="PROSITE" id="PS50888"/>
    </source>
</evidence>
<proteinExistence type="predicted"/>
<dbReference type="PANTHER" id="PTHR15741:SF27">
    <property type="entry name" value="TRANSCRIPTION FACTOR AP-4"/>
    <property type="match status" value="1"/>
</dbReference>
<keyword evidence="2" id="KW-0805">Transcription regulation</keyword>
<dbReference type="GO" id="GO:0000978">
    <property type="term" value="F:RNA polymerase II cis-regulatory region sequence-specific DNA binding"/>
    <property type="evidence" value="ECO:0007669"/>
    <property type="project" value="TreeGrafter"/>
</dbReference>
<dbReference type="GO" id="GO:0005634">
    <property type="term" value="C:nucleus"/>
    <property type="evidence" value="ECO:0007669"/>
    <property type="project" value="UniProtKB-SubCell"/>
</dbReference>
<evidence type="ECO:0000256" key="4">
    <source>
        <dbReference type="ARBA" id="ARBA00023163"/>
    </source>
</evidence>